<keyword evidence="2" id="KW-0812">Transmembrane</keyword>
<feature type="transmembrane region" description="Helical" evidence="2">
    <location>
        <begin position="12"/>
        <end position="32"/>
    </location>
</feature>
<feature type="transmembrane region" description="Helical" evidence="2">
    <location>
        <begin position="225"/>
        <end position="248"/>
    </location>
</feature>
<dbReference type="AlphaFoldDB" id="W9G788"/>
<keyword evidence="2" id="KW-1133">Transmembrane helix</keyword>
<name>W9G788_9MICO</name>
<keyword evidence="2" id="KW-0472">Membrane</keyword>
<dbReference type="STRING" id="1386089.N865_21310"/>
<evidence type="ECO:0000256" key="2">
    <source>
        <dbReference type="SAM" id="Phobius"/>
    </source>
</evidence>
<evidence type="ECO:0000256" key="1">
    <source>
        <dbReference type="SAM" id="MobiDB-lite"/>
    </source>
</evidence>
<feature type="transmembrane region" description="Helical" evidence="2">
    <location>
        <begin position="120"/>
        <end position="136"/>
    </location>
</feature>
<keyword evidence="4" id="KW-1185">Reference proteome</keyword>
<evidence type="ECO:0000313" key="4">
    <source>
        <dbReference type="Proteomes" id="UP000019489"/>
    </source>
</evidence>
<dbReference type="Proteomes" id="UP000019489">
    <property type="component" value="Unassembled WGS sequence"/>
</dbReference>
<sequence length="348" mass="36458">MTQDERTTSPSAVGASVALALAAVAGLAVSVVAPMATLVIGVILFGVLHNVLELRYLIGRFPGLLGRSFVERLGLLVTGIFVARLLAPVVGRPAHVAEVALGYAVLALGAAHVLQGRRRVAVLVALAPAAVASLLFPEHHVVAVALLHLVVPVVFLWDWSTRLPERRGLFRAVQVVWSVVVPAAVLAGLADPWLTRGAGAVRSLVGDGDWMLASLAPPGAGQGVVALRFLVVFAFLGLMQYVVWVAFLPRVAPEVTATFEVRLPWLTGARVWAAAFIAAAVFAVLFALDFRDTETLYRAVSSFSAYLEVPVLLALLVGGGRSPRPVPYAAGSAAAAGAPPLPHREPAS</sequence>
<feature type="transmembrane region" description="Helical" evidence="2">
    <location>
        <begin position="269"/>
        <end position="290"/>
    </location>
</feature>
<feature type="region of interest" description="Disordered" evidence="1">
    <location>
        <begin position="328"/>
        <end position="348"/>
    </location>
</feature>
<feature type="transmembrane region" description="Helical" evidence="2">
    <location>
        <begin position="69"/>
        <end position="87"/>
    </location>
</feature>
<feature type="transmembrane region" description="Helical" evidence="2">
    <location>
        <begin position="172"/>
        <end position="190"/>
    </location>
</feature>
<dbReference type="EMBL" id="AWSA01000036">
    <property type="protein sequence ID" value="EWT00688.1"/>
    <property type="molecule type" value="Genomic_DNA"/>
</dbReference>
<protein>
    <submittedName>
        <fullName evidence="3">Uncharacterized protein</fullName>
    </submittedName>
</protein>
<comment type="caution">
    <text evidence="3">The sequence shown here is derived from an EMBL/GenBank/DDBJ whole genome shotgun (WGS) entry which is preliminary data.</text>
</comment>
<accession>W9G788</accession>
<dbReference type="RefSeq" id="WP_051510684.1">
    <property type="nucleotide sequence ID" value="NZ_AWSA01000036.1"/>
</dbReference>
<feature type="compositionally biased region" description="Low complexity" evidence="1">
    <location>
        <begin position="329"/>
        <end position="338"/>
    </location>
</feature>
<dbReference type="eggNOG" id="ENOG502Z8KA">
    <property type="taxonomic scope" value="Bacteria"/>
</dbReference>
<feature type="transmembrane region" description="Helical" evidence="2">
    <location>
        <begin position="142"/>
        <end position="160"/>
    </location>
</feature>
<evidence type="ECO:0000313" key="3">
    <source>
        <dbReference type="EMBL" id="EWT00688.1"/>
    </source>
</evidence>
<reference evidence="3 4" key="1">
    <citation type="submission" date="2013-08" db="EMBL/GenBank/DDBJ databases">
        <title>Intrasporangium oryzae NRRL B-24470.</title>
        <authorList>
            <person name="Liu H."/>
            <person name="Wang G."/>
        </authorList>
    </citation>
    <scope>NUCLEOTIDE SEQUENCE [LARGE SCALE GENOMIC DNA]</scope>
    <source>
        <strain evidence="3 4">NRRL B-24470</strain>
    </source>
</reference>
<proteinExistence type="predicted"/>
<organism evidence="3 4">
    <name type="scientific">Intrasporangium oryzae NRRL B-24470</name>
    <dbReference type="NCBI Taxonomy" id="1386089"/>
    <lineage>
        <taxon>Bacteria</taxon>
        <taxon>Bacillati</taxon>
        <taxon>Actinomycetota</taxon>
        <taxon>Actinomycetes</taxon>
        <taxon>Micrococcales</taxon>
        <taxon>Intrasporangiaceae</taxon>
        <taxon>Intrasporangium</taxon>
    </lineage>
</organism>
<feature type="transmembrane region" description="Helical" evidence="2">
    <location>
        <begin position="93"/>
        <end position="113"/>
    </location>
</feature>
<gene>
    <name evidence="3" type="ORF">N865_21310</name>
</gene>
<dbReference type="OrthoDB" id="3366272at2"/>